<dbReference type="SUPFAM" id="SSF53187">
    <property type="entry name" value="Zn-dependent exopeptidases"/>
    <property type="match status" value="1"/>
</dbReference>
<dbReference type="InterPro" id="IPR051464">
    <property type="entry name" value="Peptidase_M42_aminopept"/>
</dbReference>
<feature type="binding site" evidence="8">
    <location>
        <position position="161"/>
    </location>
    <ligand>
        <name>Zn(2+)</name>
        <dbReference type="ChEBI" id="CHEBI:29105"/>
        <label>2</label>
    </ligand>
</feature>
<feature type="binding site" evidence="8">
    <location>
        <position position="193"/>
    </location>
    <ligand>
        <name>Zn(2+)</name>
        <dbReference type="ChEBI" id="CHEBI:29105"/>
        <label>2</label>
    </ligand>
</feature>
<sequence length="340" mass="36724">MRELLARLADLYGASGREQDLVSEIREEFKQTADEVSIDKFGNVIATKRGSGDLSVMLAAHMDEIGLAVEKVDGDGFAFPSNVGGWNPQILPSNPLRGNKCWGIASISPLGLLDKEEKKKAIKSEDLFIDGDNFSSGDFLVQDSSTATLGNPNLLVGKSFDDRAGVAVLIKILRELSDDLEIDIYGVATVQEEVGARGAGMAAYKLDPDLGLVLEVALADDVPMNEPHTPVVRLGKGPAITVKDASMISHPGLTNFLIKVAEEREIPHQLEILERGGTDAGRIHISREGVPSSVIGIPTRYLHSPVEVLDLRDLERVVELVTSALEGLTKPKFEAFFQTS</sequence>
<gene>
    <name evidence="9" type="ORF">AKJ58_01435</name>
</gene>
<accession>A0A133VNE8</accession>
<proteinExistence type="inferred from homology"/>
<dbReference type="CDD" id="cd05656">
    <property type="entry name" value="M42_Frv"/>
    <property type="match status" value="1"/>
</dbReference>
<dbReference type="GO" id="GO:0004177">
    <property type="term" value="F:aminopeptidase activity"/>
    <property type="evidence" value="ECO:0007669"/>
    <property type="project" value="UniProtKB-UniRule"/>
</dbReference>
<dbReference type="Gene3D" id="3.40.630.10">
    <property type="entry name" value="Zn peptidases"/>
    <property type="match status" value="1"/>
</dbReference>
<evidence type="ECO:0000256" key="8">
    <source>
        <dbReference type="PIRSR" id="PIRSR001123-2"/>
    </source>
</evidence>
<keyword evidence="2" id="KW-0031">Aminopeptidase</keyword>
<feature type="active site" description="Proton acceptor" evidence="7">
    <location>
        <position position="192"/>
    </location>
</feature>
<keyword evidence="5" id="KW-0378">Hydrolase</keyword>
<dbReference type="Proteomes" id="UP000070256">
    <property type="component" value="Unassembled WGS sequence"/>
</dbReference>
<dbReference type="Pfam" id="PF05343">
    <property type="entry name" value="Peptidase_M42"/>
    <property type="match status" value="1"/>
</dbReference>
<evidence type="ECO:0000313" key="9">
    <source>
        <dbReference type="EMBL" id="KXB07931.1"/>
    </source>
</evidence>
<evidence type="ECO:0000256" key="6">
    <source>
        <dbReference type="PIRNR" id="PIRNR001123"/>
    </source>
</evidence>
<keyword evidence="10" id="KW-1185">Reference proteome</keyword>
<reference evidence="9 10" key="1">
    <citation type="journal article" date="2016" name="Sci. Rep.">
        <title>Metabolic traits of an uncultured archaeal lineage -MSBL1- from brine pools of the Red Sea.</title>
        <authorList>
            <person name="Mwirichia R."/>
            <person name="Alam I."/>
            <person name="Rashid M."/>
            <person name="Vinu M."/>
            <person name="Ba-Alawi W."/>
            <person name="Anthony Kamau A."/>
            <person name="Kamanda Ngugi D."/>
            <person name="Goker M."/>
            <person name="Klenk H.P."/>
            <person name="Bajic V."/>
            <person name="Stingl U."/>
        </authorList>
    </citation>
    <scope>NUCLEOTIDE SEQUENCE [LARGE SCALE GENOMIC DNA]</scope>
    <source>
        <strain evidence="9">SCGC-AAA385D11</strain>
    </source>
</reference>
<keyword evidence="3" id="KW-0645">Protease</keyword>
<evidence type="ECO:0000256" key="1">
    <source>
        <dbReference type="ARBA" id="ARBA00006272"/>
    </source>
</evidence>
<feature type="binding site" evidence="8">
    <location>
        <position position="215"/>
    </location>
    <ligand>
        <name>Zn(2+)</name>
        <dbReference type="ChEBI" id="CHEBI:29105"/>
        <label>1</label>
    </ligand>
</feature>
<dbReference type="InterPro" id="IPR008007">
    <property type="entry name" value="Peptidase_M42"/>
</dbReference>
<comment type="caution">
    <text evidence="9">The sequence shown here is derived from an EMBL/GenBank/DDBJ whole genome shotgun (WGS) entry which is preliminary data.</text>
</comment>
<evidence type="ECO:0000256" key="2">
    <source>
        <dbReference type="ARBA" id="ARBA00022438"/>
    </source>
</evidence>
<comment type="cofactor">
    <cofactor evidence="8">
        <name>a divalent metal cation</name>
        <dbReference type="ChEBI" id="CHEBI:60240"/>
    </cofactor>
    <text evidence="8">Binds 2 divalent metal cations per subunit.</text>
</comment>
<evidence type="ECO:0000256" key="3">
    <source>
        <dbReference type="ARBA" id="ARBA00022670"/>
    </source>
</evidence>
<feature type="binding site" evidence="8">
    <location>
        <position position="161"/>
    </location>
    <ligand>
        <name>Zn(2+)</name>
        <dbReference type="ChEBI" id="CHEBI:29105"/>
        <label>1</label>
    </ligand>
</feature>
<protein>
    <recommendedName>
        <fullName evidence="11">Peptidase M42</fullName>
    </recommendedName>
</protein>
<dbReference type="InterPro" id="IPR023367">
    <property type="entry name" value="Peptidase_M42_dom2"/>
</dbReference>
<comment type="similarity">
    <text evidence="1 6">Belongs to the peptidase M42 family.</text>
</comment>
<evidence type="ECO:0000256" key="5">
    <source>
        <dbReference type="ARBA" id="ARBA00022801"/>
    </source>
</evidence>
<evidence type="ECO:0008006" key="11">
    <source>
        <dbReference type="Google" id="ProtNLM"/>
    </source>
</evidence>
<dbReference type="AlphaFoldDB" id="A0A133VNE8"/>
<organism evidence="9 10">
    <name type="scientific">candidate division MSBL1 archaeon SCGC-AAA385D11</name>
    <dbReference type="NCBI Taxonomy" id="1698286"/>
    <lineage>
        <taxon>Archaea</taxon>
        <taxon>Methanobacteriati</taxon>
        <taxon>Methanobacteriota</taxon>
        <taxon>candidate division MSBL1</taxon>
    </lineage>
</organism>
<dbReference type="GO" id="GO:0006508">
    <property type="term" value="P:proteolysis"/>
    <property type="evidence" value="ECO:0007669"/>
    <property type="project" value="UniProtKB-KW"/>
</dbReference>
<dbReference type="PANTHER" id="PTHR32481:SF0">
    <property type="entry name" value="AMINOPEPTIDASE YPDE-RELATED"/>
    <property type="match status" value="1"/>
</dbReference>
<dbReference type="GO" id="GO:0046872">
    <property type="term" value="F:metal ion binding"/>
    <property type="evidence" value="ECO:0007669"/>
    <property type="project" value="UniProtKB-UniRule"/>
</dbReference>
<evidence type="ECO:0000256" key="4">
    <source>
        <dbReference type="ARBA" id="ARBA00022723"/>
    </source>
</evidence>
<dbReference type="PIRSF" id="PIRSF001123">
    <property type="entry name" value="PepA_GA"/>
    <property type="match status" value="1"/>
</dbReference>
<dbReference type="PANTHER" id="PTHR32481">
    <property type="entry name" value="AMINOPEPTIDASE"/>
    <property type="match status" value="1"/>
</dbReference>
<keyword evidence="4 8" id="KW-0479">Metal-binding</keyword>
<dbReference type="Gene3D" id="2.40.30.40">
    <property type="entry name" value="Peptidase M42, domain 2"/>
    <property type="match status" value="1"/>
</dbReference>
<feature type="binding site" evidence="8">
    <location>
        <position position="61"/>
    </location>
    <ligand>
        <name>Zn(2+)</name>
        <dbReference type="ChEBI" id="CHEBI:29105"/>
        <label>1</label>
    </ligand>
</feature>
<dbReference type="SUPFAM" id="SSF101821">
    <property type="entry name" value="Aminopeptidase/glucanase lid domain"/>
    <property type="match status" value="1"/>
</dbReference>
<evidence type="ECO:0000256" key="7">
    <source>
        <dbReference type="PIRSR" id="PIRSR001123-1"/>
    </source>
</evidence>
<evidence type="ECO:0000313" key="10">
    <source>
        <dbReference type="Proteomes" id="UP000070256"/>
    </source>
</evidence>
<dbReference type="EMBL" id="LHYK01000022">
    <property type="protein sequence ID" value="KXB07931.1"/>
    <property type="molecule type" value="Genomic_DNA"/>
</dbReference>
<name>A0A133VNE8_9EURY</name>
<feature type="binding site" evidence="8">
    <location>
        <position position="303"/>
    </location>
    <ligand>
        <name>Zn(2+)</name>
        <dbReference type="ChEBI" id="CHEBI:29105"/>
        <label>2</label>
    </ligand>
</feature>